<sequence>MPSVSLPSRPACPAPFARAPRAQGGHHERLHLPTTGLQGAVVAVVCRDIRGTPLDDAQRLTHFPASPLMCLSCFQGFDVGLVEPTGGGKSWRPFDSHVMVSGSQSAPTVTWAPGPGRGVIVILTVDVAQALFGLDARLLQDRFVPAREALDSSWRPLLDALRSAPDDAASLRALERHLAPRWQALRPAQAPLASLRRIGRHWLQHLAWQAMQWRRTHSPRQVERRIKAMSGRSLREWTALVRTEGLFFAARQRYEAGAPFDWAGLAQEEGFADQAHLVRATKRITGFAPAEFARRYAEDESFWLYRLWV</sequence>
<accession>A0A7X6I5J9</accession>
<keyword evidence="4" id="KW-1185">Reference proteome</keyword>
<dbReference type="Proteomes" id="UP000521868">
    <property type="component" value="Unassembled WGS sequence"/>
</dbReference>
<proteinExistence type="predicted"/>
<dbReference type="AlphaFoldDB" id="A0A7X6I5J9"/>
<organism evidence="3 4">
    <name type="scientific">Ramlibacter lithotrophicus</name>
    <dbReference type="NCBI Taxonomy" id="2606681"/>
    <lineage>
        <taxon>Bacteria</taxon>
        <taxon>Pseudomonadati</taxon>
        <taxon>Pseudomonadota</taxon>
        <taxon>Betaproteobacteria</taxon>
        <taxon>Burkholderiales</taxon>
        <taxon>Comamonadaceae</taxon>
        <taxon>Ramlibacter</taxon>
    </lineage>
</organism>
<evidence type="ECO:0000256" key="1">
    <source>
        <dbReference type="SAM" id="MobiDB-lite"/>
    </source>
</evidence>
<comment type="caution">
    <text evidence="3">The sequence shown here is derived from an EMBL/GenBank/DDBJ whole genome shotgun (WGS) entry which is preliminary data.</text>
</comment>
<name>A0A7X6I5J9_9BURK</name>
<evidence type="ECO:0000313" key="4">
    <source>
        <dbReference type="Proteomes" id="UP000521868"/>
    </source>
</evidence>
<feature type="compositionally biased region" description="Low complexity" evidence="1">
    <location>
        <begin position="7"/>
        <end position="22"/>
    </location>
</feature>
<protein>
    <submittedName>
        <fullName evidence="3">AraC family transcriptional regulator</fullName>
    </submittedName>
</protein>
<feature type="domain" description="HTH araC/xylS-type" evidence="2">
    <location>
        <begin position="218"/>
        <end position="295"/>
    </location>
</feature>
<dbReference type="PROSITE" id="PS01124">
    <property type="entry name" value="HTH_ARAC_FAMILY_2"/>
    <property type="match status" value="1"/>
</dbReference>
<dbReference type="RefSeq" id="WP_168106290.1">
    <property type="nucleotide sequence ID" value="NZ_VTOX01000001.1"/>
</dbReference>
<evidence type="ECO:0000313" key="3">
    <source>
        <dbReference type="EMBL" id="NKE65275.1"/>
    </source>
</evidence>
<dbReference type="InterPro" id="IPR018060">
    <property type="entry name" value="HTH_AraC"/>
</dbReference>
<dbReference type="EMBL" id="VTOX01000001">
    <property type="protein sequence ID" value="NKE65275.1"/>
    <property type="molecule type" value="Genomic_DNA"/>
</dbReference>
<reference evidence="3 4" key="1">
    <citation type="journal article" date="2020" name="Nature">
        <title>Bacterial chemolithoautotrophy via manganese oxidation.</title>
        <authorList>
            <person name="Yu H."/>
            <person name="Leadbetter J.R."/>
        </authorList>
    </citation>
    <scope>NUCLEOTIDE SEQUENCE [LARGE SCALE GENOMIC DNA]</scope>
    <source>
        <strain evidence="3 4">RBP-1</strain>
    </source>
</reference>
<dbReference type="GO" id="GO:0003700">
    <property type="term" value="F:DNA-binding transcription factor activity"/>
    <property type="evidence" value="ECO:0007669"/>
    <property type="project" value="InterPro"/>
</dbReference>
<dbReference type="Gene3D" id="1.10.10.60">
    <property type="entry name" value="Homeodomain-like"/>
    <property type="match status" value="1"/>
</dbReference>
<dbReference type="GO" id="GO:0043565">
    <property type="term" value="F:sequence-specific DNA binding"/>
    <property type="evidence" value="ECO:0007669"/>
    <property type="project" value="InterPro"/>
</dbReference>
<gene>
    <name evidence="3" type="ORF">RAMLITH_05530</name>
</gene>
<feature type="region of interest" description="Disordered" evidence="1">
    <location>
        <begin position="1"/>
        <end position="29"/>
    </location>
</feature>
<evidence type="ECO:0000259" key="2">
    <source>
        <dbReference type="PROSITE" id="PS01124"/>
    </source>
</evidence>